<evidence type="ECO:0000313" key="2">
    <source>
        <dbReference type="EMBL" id="MED6142747.1"/>
    </source>
</evidence>
<feature type="compositionally biased region" description="Polar residues" evidence="1">
    <location>
        <begin position="1"/>
        <end position="16"/>
    </location>
</feature>
<feature type="region of interest" description="Disordered" evidence="1">
    <location>
        <begin position="1"/>
        <end position="20"/>
    </location>
</feature>
<gene>
    <name evidence="2" type="ORF">PIB30_000309</name>
</gene>
<name>A0ABU6T209_9FABA</name>
<feature type="region of interest" description="Disordered" evidence="1">
    <location>
        <begin position="101"/>
        <end position="147"/>
    </location>
</feature>
<organism evidence="2 3">
    <name type="scientific">Stylosanthes scabra</name>
    <dbReference type="NCBI Taxonomy" id="79078"/>
    <lineage>
        <taxon>Eukaryota</taxon>
        <taxon>Viridiplantae</taxon>
        <taxon>Streptophyta</taxon>
        <taxon>Embryophyta</taxon>
        <taxon>Tracheophyta</taxon>
        <taxon>Spermatophyta</taxon>
        <taxon>Magnoliopsida</taxon>
        <taxon>eudicotyledons</taxon>
        <taxon>Gunneridae</taxon>
        <taxon>Pentapetalae</taxon>
        <taxon>rosids</taxon>
        <taxon>fabids</taxon>
        <taxon>Fabales</taxon>
        <taxon>Fabaceae</taxon>
        <taxon>Papilionoideae</taxon>
        <taxon>50 kb inversion clade</taxon>
        <taxon>dalbergioids sensu lato</taxon>
        <taxon>Dalbergieae</taxon>
        <taxon>Pterocarpus clade</taxon>
        <taxon>Stylosanthes</taxon>
    </lineage>
</organism>
<dbReference type="Proteomes" id="UP001341840">
    <property type="component" value="Unassembled WGS sequence"/>
</dbReference>
<evidence type="ECO:0000313" key="3">
    <source>
        <dbReference type="Proteomes" id="UP001341840"/>
    </source>
</evidence>
<proteinExistence type="predicted"/>
<comment type="caution">
    <text evidence="2">The sequence shown here is derived from an EMBL/GenBank/DDBJ whole genome shotgun (WGS) entry which is preliminary data.</text>
</comment>
<accession>A0ABU6T209</accession>
<sequence length="147" mass="16255">MLFSLGPSSLPTSSKPPNRRRKRVMTVLAQLTRTLCGVKLYESHAGTGFMGPVESLETQGQVLQQHIDEIRSLKDILAERDARAEEHLRCMEEMSRQMAAIHNPLRPGNSATVGNSGSSTTPPLSPRPPLRQPDHLPVDDDDDYEDA</sequence>
<protein>
    <submittedName>
        <fullName evidence="2">Uncharacterized protein</fullName>
    </submittedName>
</protein>
<evidence type="ECO:0000256" key="1">
    <source>
        <dbReference type="SAM" id="MobiDB-lite"/>
    </source>
</evidence>
<reference evidence="2 3" key="1">
    <citation type="journal article" date="2023" name="Plants (Basel)">
        <title>Bridging the Gap: Combining Genomics and Transcriptomics Approaches to Understand Stylosanthes scabra, an Orphan Legume from the Brazilian Caatinga.</title>
        <authorList>
            <person name="Ferreira-Neto J.R.C."/>
            <person name="da Silva M.D."/>
            <person name="Binneck E."/>
            <person name="de Melo N.F."/>
            <person name="da Silva R.H."/>
            <person name="de Melo A.L.T.M."/>
            <person name="Pandolfi V."/>
            <person name="Bustamante F.O."/>
            <person name="Brasileiro-Vidal A.C."/>
            <person name="Benko-Iseppon A.M."/>
        </authorList>
    </citation>
    <scope>NUCLEOTIDE SEQUENCE [LARGE SCALE GENOMIC DNA]</scope>
    <source>
        <tissue evidence="2">Leaves</tissue>
    </source>
</reference>
<dbReference type="EMBL" id="JASCZI010090622">
    <property type="protein sequence ID" value="MED6142747.1"/>
    <property type="molecule type" value="Genomic_DNA"/>
</dbReference>
<keyword evidence="3" id="KW-1185">Reference proteome</keyword>